<evidence type="ECO:0000256" key="3">
    <source>
        <dbReference type="ARBA" id="ARBA00023163"/>
    </source>
</evidence>
<dbReference type="SUPFAM" id="SSF46689">
    <property type="entry name" value="Homeodomain-like"/>
    <property type="match status" value="2"/>
</dbReference>
<feature type="domain" description="HTH araC/xylS-type" evidence="4">
    <location>
        <begin position="187"/>
        <end position="286"/>
    </location>
</feature>
<evidence type="ECO:0000259" key="4">
    <source>
        <dbReference type="PROSITE" id="PS01124"/>
    </source>
</evidence>
<dbReference type="Proteomes" id="UP001409291">
    <property type="component" value="Unassembled WGS sequence"/>
</dbReference>
<dbReference type="Gene3D" id="2.60.120.10">
    <property type="entry name" value="Jelly Rolls"/>
    <property type="match status" value="1"/>
</dbReference>
<dbReference type="Pfam" id="PF02311">
    <property type="entry name" value="AraC_binding"/>
    <property type="match status" value="1"/>
</dbReference>
<organism evidence="5 6">
    <name type="scientific">Sphingobacterium kitahiroshimense</name>
    <dbReference type="NCBI Taxonomy" id="470446"/>
    <lineage>
        <taxon>Bacteria</taxon>
        <taxon>Pseudomonadati</taxon>
        <taxon>Bacteroidota</taxon>
        <taxon>Sphingobacteriia</taxon>
        <taxon>Sphingobacteriales</taxon>
        <taxon>Sphingobacteriaceae</taxon>
        <taxon>Sphingobacterium</taxon>
    </lineage>
</organism>
<dbReference type="SMART" id="SM00342">
    <property type="entry name" value="HTH_ARAC"/>
    <property type="match status" value="1"/>
</dbReference>
<dbReference type="InterPro" id="IPR009057">
    <property type="entry name" value="Homeodomain-like_sf"/>
</dbReference>
<dbReference type="Pfam" id="PF12833">
    <property type="entry name" value="HTH_18"/>
    <property type="match status" value="1"/>
</dbReference>
<gene>
    <name evidence="5" type="ORF">ABE541_06380</name>
</gene>
<evidence type="ECO:0000313" key="6">
    <source>
        <dbReference type="Proteomes" id="UP001409291"/>
    </source>
</evidence>
<dbReference type="PROSITE" id="PS00041">
    <property type="entry name" value="HTH_ARAC_FAMILY_1"/>
    <property type="match status" value="1"/>
</dbReference>
<keyword evidence="3" id="KW-0804">Transcription</keyword>
<dbReference type="InterPro" id="IPR011051">
    <property type="entry name" value="RmlC_Cupin_sf"/>
</dbReference>
<evidence type="ECO:0000256" key="2">
    <source>
        <dbReference type="ARBA" id="ARBA00023125"/>
    </source>
</evidence>
<dbReference type="InterPro" id="IPR014710">
    <property type="entry name" value="RmlC-like_jellyroll"/>
</dbReference>
<keyword evidence="6" id="KW-1185">Reference proteome</keyword>
<comment type="caution">
    <text evidence="5">The sequence shown here is derived from an EMBL/GenBank/DDBJ whole genome shotgun (WGS) entry which is preliminary data.</text>
</comment>
<keyword evidence="2" id="KW-0238">DNA-binding</keyword>
<evidence type="ECO:0000313" key="5">
    <source>
        <dbReference type="EMBL" id="MEN5376882.1"/>
    </source>
</evidence>
<dbReference type="PROSITE" id="PS01124">
    <property type="entry name" value="HTH_ARAC_FAMILY_2"/>
    <property type="match status" value="1"/>
</dbReference>
<evidence type="ECO:0000256" key="1">
    <source>
        <dbReference type="ARBA" id="ARBA00023015"/>
    </source>
</evidence>
<dbReference type="InterPro" id="IPR018062">
    <property type="entry name" value="HTH_AraC-typ_CS"/>
</dbReference>
<name>A0ABV0BU22_9SPHI</name>
<protein>
    <submittedName>
        <fullName evidence="5">AraC family transcriptional regulator</fullName>
    </submittedName>
</protein>
<proteinExistence type="predicted"/>
<dbReference type="PANTHER" id="PTHR43280">
    <property type="entry name" value="ARAC-FAMILY TRANSCRIPTIONAL REGULATOR"/>
    <property type="match status" value="1"/>
</dbReference>
<keyword evidence="1" id="KW-0805">Transcription regulation</keyword>
<dbReference type="Gene3D" id="1.10.10.60">
    <property type="entry name" value="Homeodomain-like"/>
    <property type="match status" value="2"/>
</dbReference>
<reference evidence="5 6" key="1">
    <citation type="submission" date="2024-04" db="EMBL/GenBank/DDBJ databases">
        <title>WGS of bacteria from Torrens River.</title>
        <authorList>
            <person name="Wyrsch E.R."/>
            <person name="Drigo B."/>
        </authorList>
    </citation>
    <scope>NUCLEOTIDE SEQUENCE [LARGE SCALE GENOMIC DNA]</scope>
    <source>
        <strain evidence="5 6">TWI391</strain>
    </source>
</reference>
<dbReference type="EMBL" id="JBDJNQ010000002">
    <property type="protein sequence ID" value="MEN5376882.1"/>
    <property type="molecule type" value="Genomic_DNA"/>
</dbReference>
<dbReference type="SUPFAM" id="SSF51182">
    <property type="entry name" value="RmlC-like cupins"/>
    <property type="match status" value="1"/>
</dbReference>
<dbReference type="InterPro" id="IPR003313">
    <property type="entry name" value="AraC-bd"/>
</dbReference>
<dbReference type="InterPro" id="IPR018060">
    <property type="entry name" value="HTH_AraC"/>
</dbReference>
<dbReference type="PANTHER" id="PTHR43280:SF2">
    <property type="entry name" value="HTH-TYPE TRANSCRIPTIONAL REGULATOR EXSA"/>
    <property type="match status" value="1"/>
</dbReference>
<dbReference type="RefSeq" id="WP_183917423.1">
    <property type="nucleotide sequence ID" value="NZ_JBDJLH010000003.1"/>
</dbReference>
<accession>A0ABV0BU22</accession>
<sequence>MKIVQFTVPVPNQGSVCVQEDLLVEFYSNYHRHKEIQLTYILKGEGTFLIGNFTHQFKQDEIYIVDADEPHMFQRSELVPDPDLKEQIHAIHIFFDYARFKDFLQLPELTEVRSFLENINVSKKLDAASNPGIKRKFLQINETDGLDRLTAFMGLVDYLAEKVDLWISLYTGIPQKKYSDAEGIRINDIFQYTFKHFEKKIALEDIAAIAHMTPHAFCKYFKKHTRKTYITFLNEIRIEQACKMLIHGLSENVSDIAFKTGFNNVVNFNRVFKKITKVSPSEYLMQHKIKDMN</sequence>